<dbReference type="AlphaFoldDB" id="A0A4V6DUP5"/>
<gene>
    <name evidence="3" type="ORF">C1H76_7545</name>
</gene>
<evidence type="ECO:0000259" key="2">
    <source>
        <dbReference type="Pfam" id="PF20253"/>
    </source>
</evidence>
<dbReference type="PANTHER" id="PTHR38795:SF1">
    <property type="entry name" value="DUF6604 DOMAIN-CONTAINING PROTEIN"/>
    <property type="match status" value="1"/>
</dbReference>
<reference evidence="3 4" key="1">
    <citation type="submission" date="2018-02" db="EMBL/GenBank/DDBJ databases">
        <title>Draft genome sequences of Elsinoe sp., causing black scab on jojoba.</title>
        <authorList>
            <person name="Stodart B."/>
            <person name="Jeffress S."/>
            <person name="Ash G."/>
            <person name="Arun Chinnappa K."/>
        </authorList>
    </citation>
    <scope>NUCLEOTIDE SEQUENCE [LARGE SCALE GENOMIC DNA]</scope>
    <source>
        <strain evidence="3 4">Hillstone_2</strain>
    </source>
</reference>
<accession>A0A4V6DUP5</accession>
<proteinExistence type="predicted"/>
<dbReference type="Pfam" id="PF20253">
    <property type="entry name" value="DUF6604"/>
    <property type="match status" value="1"/>
</dbReference>
<dbReference type="InterPro" id="IPR046539">
    <property type="entry name" value="DUF6604"/>
</dbReference>
<feature type="region of interest" description="Disordered" evidence="1">
    <location>
        <begin position="34"/>
        <end position="60"/>
    </location>
</feature>
<comment type="caution">
    <text evidence="3">The sequence shown here is derived from an EMBL/GenBank/DDBJ whole genome shotgun (WGS) entry which is preliminary data.</text>
</comment>
<name>A0A4V6DUP5_9PEZI</name>
<dbReference type="PANTHER" id="PTHR38795">
    <property type="entry name" value="DUF6604 DOMAIN-CONTAINING PROTEIN"/>
    <property type="match status" value="1"/>
</dbReference>
<dbReference type="EMBL" id="PTQR01000094">
    <property type="protein sequence ID" value="TKX20292.1"/>
    <property type="molecule type" value="Genomic_DNA"/>
</dbReference>
<dbReference type="Proteomes" id="UP000308133">
    <property type="component" value="Unassembled WGS sequence"/>
</dbReference>
<organism evidence="3 4">
    <name type="scientific">Elsinoe australis</name>
    <dbReference type="NCBI Taxonomy" id="40998"/>
    <lineage>
        <taxon>Eukaryota</taxon>
        <taxon>Fungi</taxon>
        <taxon>Dikarya</taxon>
        <taxon>Ascomycota</taxon>
        <taxon>Pezizomycotina</taxon>
        <taxon>Dothideomycetes</taxon>
        <taxon>Dothideomycetidae</taxon>
        <taxon>Myriangiales</taxon>
        <taxon>Elsinoaceae</taxon>
        <taxon>Elsinoe</taxon>
    </lineage>
</organism>
<sequence length="850" mass="96276">MLPPFLRSSYERYKTDTKTFATWTVNAAKKRGYERGLDGSMPSATRNDDKSSRSKKGHQTTISELRAVADFIAKSDVQVPSQVLDIARRAISLRKRVTSWFLGRSSNSSTSRHAHFVTVLEQICETLEWNLTKNSARSGHKTSATTPPGDNGTDVDLWLNSFAVLSFDESLDDSSAQTTPQRELVSEVEIVDDDQDDGEEEELCQRYFKAYCLFSDLHSMRSFISQTWQEYRDGKLDLMNATVITDAALQLAQDLIDEAVSSWPDLHNDSSVLQNVVFAMACMSRKGSMEPSLELGLPYNKDLADVADWIYLPTKVLLESFADVLQSNSIPVYKKNHFGTYKPDSDRNRMTTSQKFNEDKIILLDLLPEFVVVRRFGVALPVQDEITGGLLGYCSTKQVSLWLSFAVQIFLDIHHAMRCCRLSAFGDFRMSGLRVKRVITDFWKLSASHSKPAFWPPEGDQEIKNIHDFLLRWIEEDDLMVVRQEAHRALANGVEDHDKHKLLNQHPLLCGVIMLHINFRMQTIGQELLNQWYDVQQLSFLHNLVLKATPVSVSWPDMDAFIKIHAENRVFVGCRPKDAAESLKRLELATGISSASQFARGGRRPNSYELPQGKARRLEPTTAVFNLFRNRYMKGEMTRTVGIANIDKVLDGLTKNASSSSKSNGRARMIPDDALRRKWSNTHTLGILQVLATLKTKLFDEEPVLLFNYFGMHRRSLEVLRLIRTKEHAKFVQYFTEGYLPDDTFLGSLVMLIHHVARGSAEANSRLGLVAGEQATSRIVLSCGEVMKAYLEKNGDVACKELRVFCRNKTSLVDDEHGKRNDKDFVYWFCMEDVLDPKHLASLTTGIPGA</sequence>
<evidence type="ECO:0000313" key="3">
    <source>
        <dbReference type="EMBL" id="TKX20292.1"/>
    </source>
</evidence>
<evidence type="ECO:0000256" key="1">
    <source>
        <dbReference type="SAM" id="MobiDB-lite"/>
    </source>
</evidence>
<evidence type="ECO:0000313" key="4">
    <source>
        <dbReference type="Proteomes" id="UP000308133"/>
    </source>
</evidence>
<protein>
    <recommendedName>
        <fullName evidence="2">DUF6604 domain-containing protein</fullName>
    </recommendedName>
</protein>
<feature type="domain" description="DUF6604" evidence="2">
    <location>
        <begin position="12"/>
        <end position="260"/>
    </location>
</feature>